<feature type="domain" description="HTH luxR-type" evidence="1">
    <location>
        <begin position="204"/>
        <end position="269"/>
    </location>
</feature>
<gene>
    <name evidence="2" type="ORF">BN59_03111</name>
</gene>
<evidence type="ECO:0000313" key="2">
    <source>
        <dbReference type="EMBL" id="CDZ78797.1"/>
    </source>
</evidence>
<dbReference type="InterPro" id="IPR036388">
    <property type="entry name" value="WH-like_DNA-bd_sf"/>
</dbReference>
<dbReference type="RefSeq" id="WP_044011984.1">
    <property type="nucleotide sequence ID" value="NZ_CCVW01000004.1"/>
</dbReference>
<dbReference type="PROSITE" id="PS50043">
    <property type="entry name" value="HTH_LUXR_2"/>
    <property type="match status" value="1"/>
</dbReference>
<dbReference type="AlphaFoldDB" id="A0A078L0M0"/>
<evidence type="ECO:0000259" key="1">
    <source>
        <dbReference type="PROSITE" id="PS50043"/>
    </source>
</evidence>
<name>A0A078L0M0_9GAMM</name>
<dbReference type="OrthoDB" id="5643838at2"/>
<evidence type="ECO:0000313" key="3">
    <source>
        <dbReference type="Proteomes" id="UP000044071"/>
    </source>
</evidence>
<dbReference type="InterPro" id="IPR000792">
    <property type="entry name" value="Tscrpt_reg_LuxR_C"/>
</dbReference>
<reference evidence="2 3" key="1">
    <citation type="submission" date="2014-06" db="EMBL/GenBank/DDBJ databases">
        <authorList>
            <person name="Urmite Genomes Urmite Genomes"/>
        </authorList>
    </citation>
    <scope>NUCLEOTIDE SEQUENCE [LARGE SCALE GENOMIC DNA]</scope>
</reference>
<dbReference type="GO" id="GO:0003677">
    <property type="term" value="F:DNA binding"/>
    <property type="evidence" value="ECO:0007669"/>
    <property type="project" value="InterPro"/>
</dbReference>
<keyword evidence="3" id="KW-1185">Reference proteome</keyword>
<dbReference type="GO" id="GO:0006355">
    <property type="term" value="P:regulation of DNA-templated transcription"/>
    <property type="evidence" value="ECO:0007669"/>
    <property type="project" value="InterPro"/>
</dbReference>
<dbReference type="Pfam" id="PF00196">
    <property type="entry name" value="GerE"/>
    <property type="match status" value="1"/>
</dbReference>
<dbReference type="STRING" id="1034943.BN59_03111"/>
<dbReference type="SUPFAM" id="SSF46894">
    <property type="entry name" value="C-terminal effector domain of the bipartite response regulators"/>
    <property type="match status" value="1"/>
</dbReference>
<dbReference type="Gene3D" id="1.10.10.10">
    <property type="entry name" value="Winged helix-like DNA-binding domain superfamily/Winged helix DNA-binding domain"/>
    <property type="match status" value="1"/>
</dbReference>
<dbReference type="InterPro" id="IPR016032">
    <property type="entry name" value="Sig_transdc_resp-reg_C-effctor"/>
</dbReference>
<dbReference type="Proteomes" id="UP000044071">
    <property type="component" value="Unassembled WGS sequence"/>
</dbReference>
<dbReference type="SMART" id="SM00421">
    <property type="entry name" value="HTH_LUXR"/>
    <property type="match status" value="1"/>
</dbReference>
<dbReference type="eggNOG" id="COG2771">
    <property type="taxonomic scope" value="Bacteria"/>
</dbReference>
<dbReference type="PROSITE" id="PS00622">
    <property type="entry name" value="HTH_LUXR_1"/>
    <property type="match status" value="1"/>
</dbReference>
<accession>A0A078L0M0</accession>
<organism evidence="2 3">
    <name type="scientific">Legionella massiliensis</name>
    <dbReference type="NCBI Taxonomy" id="1034943"/>
    <lineage>
        <taxon>Bacteria</taxon>
        <taxon>Pseudomonadati</taxon>
        <taxon>Pseudomonadota</taxon>
        <taxon>Gammaproteobacteria</taxon>
        <taxon>Legionellales</taxon>
        <taxon>Legionellaceae</taxon>
        <taxon>Legionella</taxon>
    </lineage>
</organism>
<protein>
    <submittedName>
        <fullName evidence="2">Bacterial regulatory proteins, luxR family</fullName>
    </submittedName>
</protein>
<proteinExistence type="predicted"/>
<dbReference type="EMBL" id="CCSB01000004">
    <property type="protein sequence ID" value="CDZ78797.1"/>
    <property type="molecule type" value="Genomic_DNA"/>
</dbReference>
<sequence>MNTQPRVSENPSIAHHEILSEVCTPLKTLRINFFGYTALDSEGNVFCLGSKPDYAREYLRRNHAHNDVHYHNENRPKQVHYDFWDYLDMTKNTEDLYHLAAAFDQGHTLTITKHDNELTHCYHFSGRLTDSSINQRYLEKMDSLHAFIDYFNNRLKNIPELAAVYKLPINIGDRAKQQRKINTIIDDPRRIDFEVEAKNRLHFKHESRYYLNPKERECLQWLRLGKSAALIAEITEVSRKTIERYIESIKAKNNCYTMLQLGEKIAASGLTTFLNLKN</sequence>